<organism evidence="1 2">
    <name type="scientific">Capsulimonas corticalis</name>
    <dbReference type="NCBI Taxonomy" id="2219043"/>
    <lineage>
        <taxon>Bacteria</taxon>
        <taxon>Bacillati</taxon>
        <taxon>Armatimonadota</taxon>
        <taxon>Armatimonadia</taxon>
        <taxon>Capsulimonadales</taxon>
        <taxon>Capsulimonadaceae</taxon>
        <taxon>Capsulimonas</taxon>
    </lineage>
</organism>
<dbReference type="RefSeq" id="WP_119322033.1">
    <property type="nucleotide sequence ID" value="NZ_AP025739.1"/>
</dbReference>
<evidence type="ECO:0000313" key="1">
    <source>
        <dbReference type="EMBL" id="BDI32282.1"/>
    </source>
</evidence>
<proteinExistence type="predicted"/>
<dbReference type="EMBL" id="AP025739">
    <property type="protein sequence ID" value="BDI32282.1"/>
    <property type="molecule type" value="Genomic_DNA"/>
</dbReference>
<name>A0A402CXK1_9BACT</name>
<reference evidence="1 2" key="1">
    <citation type="journal article" date="2019" name="Int. J. Syst. Evol. Microbiol.">
        <title>Capsulimonas corticalis gen. nov., sp. nov., an aerobic capsulated bacterium, of a novel bacterial order, Capsulimonadales ord. nov., of the class Armatimonadia of the phylum Armatimonadetes.</title>
        <authorList>
            <person name="Li J."/>
            <person name="Kudo C."/>
            <person name="Tonouchi A."/>
        </authorList>
    </citation>
    <scope>NUCLEOTIDE SEQUENCE [LARGE SCALE GENOMIC DNA]</scope>
    <source>
        <strain evidence="1 2">AX-7</strain>
    </source>
</reference>
<sequence>MGYRGRIDDPGVMEGILERIQNLTREDLLKMLARYDNEKPGDVILPGVPPRFPKNDQPIVLQIVPPRASRAKRRTPKRQKAA</sequence>
<dbReference type="KEGG" id="ccot:CCAX7_43330"/>
<gene>
    <name evidence="1" type="ORF">CCAX7_43330</name>
</gene>
<evidence type="ECO:0000313" key="2">
    <source>
        <dbReference type="Proteomes" id="UP000287394"/>
    </source>
</evidence>
<keyword evidence="2" id="KW-1185">Reference proteome</keyword>
<protein>
    <submittedName>
        <fullName evidence="1">Uncharacterized protein</fullName>
    </submittedName>
</protein>
<dbReference type="Proteomes" id="UP000287394">
    <property type="component" value="Chromosome"/>
</dbReference>
<dbReference type="AlphaFoldDB" id="A0A402CXK1"/>
<accession>A0A402CXK1</accession>